<dbReference type="InterPro" id="IPR011009">
    <property type="entry name" value="Kinase-like_dom_sf"/>
</dbReference>
<keyword evidence="1" id="KW-0547">Nucleotide-binding</keyword>
<dbReference type="eggNOG" id="COG0515">
    <property type="taxonomic scope" value="Bacteria"/>
</dbReference>
<sequence length="617" mass="70120">MPNPSDIKHFYIPEEQSIYLLSHADAKKLKDWVALCIAQLENLGYRSLSLLGKGAFGFAFSGVTSSGEALVFKFSRINLPQHVQDRLEEEAFMLSQVVHPFVPDFRAFQQIKKQSILVMQRAIGEDLEKVSLKQGPLPPRIIVKIAVQVGELLLTLRSNTQHGKEKPIVHGDIKPSNLVWDAHHETISLIDWGSSVFAQVDANGQFIGSNVMDLMSSELQQTNARLGDVYFIGEEQLNGALSSPRFDEQGLASTLYALASGQSCRYGASVIRPISLGLPKMLADILTFMLSEDPLKRRQGGDYFLKHLHVLKNMVFTEDKPTRYQASIPTWITETSNEIETVVYSSRKSYLRQQADLHEDTLRYINDAQFDRYYKNYLQGMGDTEKAFISAIGRLGRYPVVGGMAIRWEPNGVYIDSSLNLYDRTLKPAFEMAVNNVIALARAIHKVGVFKCCMFNAKNTLHIEREHVNHDFIPNEDCRIPFEISQVSVAKDQSRHHSYFEDGDDPDELLKLPNSIISLIKSLNNIHHTGCIIFEALPHHLKVHSYYTLLDHSKTHQFEQLLHALVQEIPTIKGLGISGFMKLPYKDTRFFEHSPCLPEKYYPRNPRAEQREKNQHV</sequence>
<evidence type="ECO:0000256" key="1">
    <source>
        <dbReference type="PROSITE-ProRule" id="PRU10141"/>
    </source>
</evidence>
<dbReference type="GO" id="GO:0005524">
    <property type="term" value="F:ATP binding"/>
    <property type="evidence" value="ECO:0007669"/>
    <property type="project" value="UniProtKB-UniRule"/>
</dbReference>
<dbReference type="SUPFAM" id="SSF56112">
    <property type="entry name" value="Protein kinase-like (PK-like)"/>
    <property type="match status" value="1"/>
</dbReference>
<dbReference type="PANTHER" id="PTHR24361">
    <property type="entry name" value="MITOGEN-ACTIVATED KINASE KINASE KINASE"/>
    <property type="match status" value="1"/>
</dbReference>
<feature type="domain" description="Protein kinase" evidence="2">
    <location>
        <begin position="45"/>
        <end position="310"/>
    </location>
</feature>
<dbReference type="InterPro" id="IPR053235">
    <property type="entry name" value="Ser_Thr_kinase"/>
</dbReference>
<feature type="binding site" evidence="1">
    <location>
        <position position="73"/>
    </location>
    <ligand>
        <name>ATP</name>
        <dbReference type="ChEBI" id="CHEBI:30616"/>
    </ligand>
</feature>
<dbReference type="GO" id="GO:0005737">
    <property type="term" value="C:cytoplasm"/>
    <property type="evidence" value="ECO:0007669"/>
    <property type="project" value="TreeGrafter"/>
</dbReference>
<dbReference type="PANTHER" id="PTHR24361:SF846">
    <property type="entry name" value="SERINE_THREONINE-PROTEIN KINASE DDB_G0291918-RELATED"/>
    <property type="match status" value="1"/>
</dbReference>
<dbReference type="PROSITE" id="PS50011">
    <property type="entry name" value="PROTEIN_KINASE_DOM"/>
    <property type="match status" value="1"/>
</dbReference>
<reference evidence="3 4" key="1">
    <citation type="submission" date="2014-06" db="EMBL/GenBank/DDBJ databases">
        <title>Genomes of Alteromonas australica, a world apart.</title>
        <authorList>
            <person name="Gonzaga A."/>
            <person name="Lopez-Perez M."/>
            <person name="Rodriguez-Valera F."/>
        </authorList>
    </citation>
    <scope>NUCLEOTIDE SEQUENCE [LARGE SCALE GENOMIC DNA]</scope>
    <source>
        <strain evidence="3 4">H 17</strain>
    </source>
</reference>
<dbReference type="KEGG" id="aal:EP13_09955"/>
<dbReference type="SMART" id="SM00220">
    <property type="entry name" value="S_TKc"/>
    <property type="match status" value="1"/>
</dbReference>
<accession>A0A075NZJ7</accession>
<keyword evidence="3" id="KW-0723">Serine/threonine-protein kinase</keyword>
<evidence type="ECO:0000313" key="4">
    <source>
        <dbReference type="Proteomes" id="UP000056090"/>
    </source>
</evidence>
<keyword evidence="4" id="KW-1185">Reference proteome</keyword>
<dbReference type="AlphaFoldDB" id="A0A075NZJ7"/>
<keyword evidence="3" id="KW-0808">Transferase</keyword>
<keyword evidence="1" id="KW-0067">ATP-binding</keyword>
<keyword evidence="3" id="KW-0418">Kinase</keyword>
<evidence type="ECO:0000313" key="3">
    <source>
        <dbReference type="EMBL" id="AIF98976.1"/>
    </source>
</evidence>
<dbReference type="Gene3D" id="1.10.510.10">
    <property type="entry name" value="Transferase(Phosphotransferase) domain 1"/>
    <property type="match status" value="1"/>
</dbReference>
<dbReference type="GeneID" id="78255228"/>
<dbReference type="InterPro" id="IPR017441">
    <property type="entry name" value="Protein_kinase_ATP_BS"/>
</dbReference>
<dbReference type="GO" id="GO:0004674">
    <property type="term" value="F:protein serine/threonine kinase activity"/>
    <property type="evidence" value="ECO:0007669"/>
    <property type="project" value="UniProtKB-KW"/>
</dbReference>
<gene>
    <name evidence="3" type="ORF">EP13_09955</name>
</gene>
<dbReference type="EMBL" id="CP008849">
    <property type="protein sequence ID" value="AIF98976.1"/>
    <property type="molecule type" value="Genomic_DNA"/>
</dbReference>
<evidence type="ECO:0000259" key="2">
    <source>
        <dbReference type="PROSITE" id="PS50011"/>
    </source>
</evidence>
<dbReference type="Proteomes" id="UP000056090">
    <property type="component" value="Chromosome"/>
</dbReference>
<name>A0A075NZJ7_9ALTE</name>
<organism evidence="3 4">
    <name type="scientific">Alteromonas australica</name>
    <dbReference type="NCBI Taxonomy" id="589873"/>
    <lineage>
        <taxon>Bacteria</taxon>
        <taxon>Pseudomonadati</taxon>
        <taxon>Pseudomonadota</taxon>
        <taxon>Gammaproteobacteria</taxon>
        <taxon>Alteromonadales</taxon>
        <taxon>Alteromonadaceae</taxon>
        <taxon>Alteromonas/Salinimonas group</taxon>
        <taxon>Alteromonas</taxon>
    </lineage>
</organism>
<protein>
    <submittedName>
        <fullName evidence="3">Serine/threonine protein kinase</fullName>
    </submittedName>
</protein>
<dbReference type="Pfam" id="PF00069">
    <property type="entry name" value="Pkinase"/>
    <property type="match status" value="1"/>
</dbReference>
<dbReference type="InterPro" id="IPR000719">
    <property type="entry name" value="Prot_kinase_dom"/>
</dbReference>
<dbReference type="RefSeq" id="WP_044057121.1">
    <property type="nucleotide sequence ID" value="NZ_CBCSKJ010000001.1"/>
</dbReference>
<proteinExistence type="predicted"/>
<dbReference type="PROSITE" id="PS00107">
    <property type="entry name" value="PROTEIN_KINASE_ATP"/>
    <property type="match status" value="1"/>
</dbReference>